<evidence type="ECO:0000313" key="2">
    <source>
        <dbReference type="EMBL" id="MFC7668536.1"/>
    </source>
</evidence>
<gene>
    <name evidence="2" type="ORF">ACFQT0_15050</name>
</gene>
<proteinExistence type="predicted"/>
<protein>
    <submittedName>
        <fullName evidence="2">Uncharacterized protein</fullName>
    </submittedName>
</protein>
<keyword evidence="3" id="KW-1185">Reference proteome</keyword>
<sequence length="71" mass="7803">MRGQSLVAIEGLEKWMRTQAKRSKGAQQANVLFGLSQIEQFRAEPNKFTPAPAVEMPPGAPIGMPSMDFID</sequence>
<feature type="region of interest" description="Disordered" evidence="1">
    <location>
        <begin position="48"/>
        <end position="71"/>
    </location>
</feature>
<evidence type="ECO:0000256" key="1">
    <source>
        <dbReference type="SAM" id="MobiDB-lite"/>
    </source>
</evidence>
<comment type="caution">
    <text evidence="2">The sequence shown here is derived from an EMBL/GenBank/DDBJ whole genome shotgun (WGS) entry which is preliminary data.</text>
</comment>
<dbReference type="EMBL" id="JBHTEK010000001">
    <property type="protein sequence ID" value="MFC7668536.1"/>
    <property type="molecule type" value="Genomic_DNA"/>
</dbReference>
<reference evidence="3" key="1">
    <citation type="journal article" date="2019" name="Int. J. Syst. Evol. Microbiol.">
        <title>The Global Catalogue of Microorganisms (GCM) 10K type strain sequencing project: providing services to taxonomists for standard genome sequencing and annotation.</title>
        <authorList>
            <consortium name="The Broad Institute Genomics Platform"/>
            <consortium name="The Broad Institute Genome Sequencing Center for Infectious Disease"/>
            <person name="Wu L."/>
            <person name="Ma J."/>
        </authorList>
    </citation>
    <scope>NUCLEOTIDE SEQUENCE [LARGE SCALE GENOMIC DNA]</scope>
    <source>
        <strain evidence="3">JCM 19635</strain>
    </source>
</reference>
<dbReference type="RefSeq" id="WP_380203925.1">
    <property type="nucleotide sequence ID" value="NZ_JBHTEK010000001.1"/>
</dbReference>
<evidence type="ECO:0000313" key="3">
    <source>
        <dbReference type="Proteomes" id="UP001596513"/>
    </source>
</evidence>
<dbReference type="Proteomes" id="UP001596513">
    <property type="component" value="Unassembled WGS sequence"/>
</dbReference>
<name>A0ABW2U6N8_9BACT</name>
<accession>A0ABW2U6N8</accession>
<organism evidence="2 3">
    <name type="scientific">Hymenobacter humi</name>
    <dbReference type="NCBI Taxonomy" id="1411620"/>
    <lineage>
        <taxon>Bacteria</taxon>
        <taxon>Pseudomonadati</taxon>
        <taxon>Bacteroidota</taxon>
        <taxon>Cytophagia</taxon>
        <taxon>Cytophagales</taxon>
        <taxon>Hymenobacteraceae</taxon>
        <taxon>Hymenobacter</taxon>
    </lineage>
</organism>